<evidence type="ECO:0000259" key="2">
    <source>
        <dbReference type="PROSITE" id="PS50090"/>
    </source>
</evidence>
<dbReference type="InterPro" id="IPR001005">
    <property type="entry name" value="SANT/Myb"/>
</dbReference>
<dbReference type="InterPro" id="IPR009057">
    <property type="entry name" value="Homeodomain-like_sf"/>
</dbReference>
<feature type="non-terminal residue" evidence="3">
    <location>
        <position position="121"/>
    </location>
</feature>
<reference evidence="3" key="1">
    <citation type="journal article" date="2021" name="J Fungi (Basel)">
        <title>Virulence traits and population genomics of the black yeast Aureobasidium melanogenum.</title>
        <authorList>
            <person name="Cernosa A."/>
            <person name="Sun X."/>
            <person name="Gostincar C."/>
            <person name="Fang C."/>
            <person name="Gunde-Cimerman N."/>
            <person name="Song Z."/>
        </authorList>
    </citation>
    <scope>NUCLEOTIDE SEQUENCE</scope>
    <source>
        <strain evidence="3">EXF-9298</strain>
    </source>
</reference>
<sequence>MPAWNETDDRKLLLACIKLSNQTPNWDEVGALIGRTGESIRQRYMKLKKEAGEFTASANDDSSAAPPAVATPTPRKRKSKAKAKKAASDEEDDDDEGIPLTKKTKKSQKVIKAEDEEEAEA</sequence>
<dbReference type="InterPro" id="IPR054505">
    <property type="entry name" value="Myb_DNA-bind_8"/>
</dbReference>
<evidence type="ECO:0000313" key="3">
    <source>
        <dbReference type="EMBL" id="KAG9974444.1"/>
    </source>
</evidence>
<reference evidence="3" key="2">
    <citation type="submission" date="2021-08" db="EMBL/GenBank/DDBJ databases">
        <authorList>
            <person name="Gostincar C."/>
            <person name="Sun X."/>
            <person name="Song Z."/>
            <person name="Gunde-Cimerman N."/>
        </authorList>
    </citation>
    <scope>NUCLEOTIDE SEQUENCE</scope>
    <source>
        <strain evidence="3">EXF-9298</strain>
    </source>
</reference>
<keyword evidence="4" id="KW-1185">Reference proteome</keyword>
<dbReference type="CDD" id="cd00167">
    <property type="entry name" value="SANT"/>
    <property type="match status" value="1"/>
</dbReference>
<dbReference type="SUPFAM" id="SSF46689">
    <property type="entry name" value="Homeodomain-like"/>
    <property type="match status" value="1"/>
</dbReference>
<dbReference type="PROSITE" id="PS50090">
    <property type="entry name" value="MYB_LIKE"/>
    <property type="match status" value="1"/>
</dbReference>
<accession>A0A9P8FIN5</accession>
<protein>
    <recommendedName>
        <fullName evidence="2">Myb-like domain-containing protein</fullName>
    </recommendedName>
</protein>
<gene>
    <name evidence="3" type="ORF">KCU98_g11993</name>
</gene>
<dbReference type="Pfam" id="PF22980">
    <property type="entry name" value="Myb_DNA-bind_8"/>
    <property type="match status" value="1"/>
</dbReference>
<evidence type="ECO:0000313" key="4">
    <source>
        <dbReference type="Proteomes" id="UP000729357"/>
    </source>
</evidence>
<organism evidence="3 4">
    <name type="scientific">Aureobasidium melanogenum</name>
    <name type="common">Aureobasidium pullulans var. melanogenum</name>
    <dbReference type="NCBI Taxonomy" id="46634"/>
    <lineage>
        <taxon>Eukaryota</taxon>
        <taxon>Fungi</taxon>
        <taxon>Dikarya</taxon>
        <taxon>Ascomycota</taxon>
        <taxon>Pezizomycotina</taxon>
        <taxon>Dothideomycetes</taxon>
        <taxon>Dothideomycetidae</taxon>
        <taxon>Dothideales</taxon>
        <taxon>Saccotheciaceae</taxon>
        <taxon>Aureobasidium</taxon>
    </lineage>
</organism>
<feature type="region of interest" description="Disordered" evidence="1">
    <location>
        <begin position="53"/>
        <end position="121"/>
    </location>
</feature>
<dbReference type="Proteomes" id="UP000729357">
    <property type="component" value="Unassembled WGS sequence"/>
</dbReference>
<proteinExistence type="predicted"/>
<dbReference type="AlphaFoldDB" id="A0A9P8FIN5"/>
<feature type="compositionally biased region" description="Low complexity" evidence="1">
    <location>
        <begin position="55"/>
        <end position="73"/>
    </location>
</feature>
<feature type="domain" description="Myb-like" evidence="2">
    <location>
        <begin position="1"/>
        <end position="48"/>
    </location>
</feature>
<feature type="compositionally biased region" description="Basic residues" evidence="1">
    <location>
        <begin position="74"/>
        <end position="85"/>
    </location>
</feature>
<name>A0A9P8FIN5_AURME</name>
<dbReference type="Gene3D" id="1.10.10.60">
    <property type="entry name" value="Homeodomain-like"/>
    <property type="match status" value="1"/>
</dbReference>
<dbReference type="EMBL" id="JAHFXS010001999">
    <property type="protein sequence ID" value="KAG9974444.1"/>
    <property type="molecule type" value="Genomic_DNA"/>
</dbReference>
<evidence type="ECO:0000256" key="1">
    <source>
        <dbReference type="SAM" id="MobiDB-lite"/>
    </source>
</evidence>
<comment type="caution">
    <text evidence="3">The sequence shown here is derived from an EMBL/GenBank/DDBJ whole genome shotgun (WGS) entry which is preliminary data.</text>
</comment>